<evidence type="ECO:0000313" key="2">
    <source>
        <dbReference type="Proteomes" id="UP001157002"/>
    </source>
</evidence>
<dbReference type="GeneID" id="80545108"/>
<protein>
    <submittedName>
        <fullName evidence="1">Uncharacterized protein</fullName>
    </submittedName>
</protein>
<dbReference type="RefSeq" id="YP_010806147.1">
    <property type="nucleotide sequence ID" value="NC_077214.1"/>
</dbReference>
<organism evidence="1 2">
    <name type="scientific">Poseidoniales virus YSH_150918</name>
    <dbReference type="NCBI Taxonomy" id="3071324"/>
    <lineage>
        <taxon>Viruses</taxon>
        <taxon>Duplodnaviria</taxon>
        <taxon>Heunggongvirae</taxon>
        <taxon>Uroviricota</taxon>
        <taxon>Caudoviricetes</taxon>
        <taxon>Magrovirales</taxon>
        <taxon>Aoguangviridae</taxon>
        <taxon>Aobingvirus</taxon>
        <taxon>Aobingvirus yangshanense</taxon>
    </lineage>
</organism>
<sequence length="122" mass="14401">MLNEKKIVTDKNSLFAIAENKVHYIKVAPDKEEYLKVWVKEPTWLEAEKALNSVMKIDQRTQTFDIDLNSMYRYMIENFIEKTEPSLSTVDMLRLSPYVGNQLKEILPNPMNLMQEDEEKND</sequence>
<keyword evidence="2" id="KW-1185">Reference proteome</keyword>
<dbReference type="KEGG" id="vg:80545108"/>
<proteinExistence type="predicted"/>
<dbReference type="EMBL" id="ON649702">
    <property type="protein sequence ID" value="UVF62556.1"/>
    <property type="molecule type" value="Genomic_DNA"/>
</dbReference>
<dbReference type="Proteomes" id="UP001157002">
    <property type="component" value="Segment"/>
</dbReference>
<name>A0A976UBR8_9CAUD</name>
<reference evidence="1 2" key="1">
    <citation type="submission" date="2022-05" db="EMBL/GenBank/DDBJ databases">
        <title>Diverse viruses of marine archaea discovered using metagenomics.</title>
        <authorList>
            <person name="Zhou Y."/>
        </authorList>
    </citation>
    <scope>NUCLEOTIDE SEQUENCE [LARGE SCALE GENOMIC DNA]</scope>
    <source>
        <strain evidence="1">YSH_150918</strain>
    </source>
</reference>
<evidence type="ECO:0000313" key="1">
    <source>
        <dbReference type="EMBL" id="UVF62556.1"/>
    </source>
</evidence>
<accession>A0A976UBR8</accession>